<dbReference type="AlphaFoldDB" id="A0A948RXN5"/>
<comment type="caution">
    <text evidence="1">The sequence shown here is derived from an EMBL/GenBank/DDBJ whole genome shotgun (WGS) entry which is preliminary data.</text>
</comment>
<organism evidence="1 2">
    <name type="scientific">Eiseniibacteriota bacterium</name>
    <dbReference type="NCBI Taxonomy" id="2212470"/>
    <lineage>
        <taxon>Bacteria</taxon>
        <taxon>Candidatus Eiseniibacteriota</taxon>
    </lineage>
</organism>
<sequence>MNRLLFYLLGILIIVGLCLTDFLPAGAVGYGDVTGRHCFSFRYPSGIFRRVIDSYVMIITDVEGDTLHPDLMWDYSDEDGDTIGVWAFDSPPTTKASFWDTVGVDSLCSSNYRFIPIWGDTLPAESIGQSAFQVAIIPSWAFTDSIINDSKFLQSRIIQGKHVVTSTLTGAHILNNSVPGADLIDWSIPGSKIDTMEVDTIHMATGAATKRVIGAGAVGTEEIIDGTLLGVDCSPGFINNSNLLVTKLIPESKFLSYDMDSLWSFKTMTVRETLFVLDTKRREVIFRPPHATYSVDGLTTQPIIFWDDASSAGPGGGGDMLKDGTGTDTNVPCILLTTADAINFDWYIPPEFDISEDLEFYIVYSPVDVTAANWEVRFDLSYKQYGYGESATKITSTMVTTGVTDAADYILDDTTTYDYRRQEHGPFVIAGGTLPSDAPGTDMTIKLTLTLSGTSFTYIQLVHVDAVYNITRF</sequence>
<evidence type="ECO:0000313" key="1">
    <source>
        <dbReference type="EMBL" id="MBU2691861.1"/>
    </source>
</evidence>
<reference evidence="1" key="1">
    <citation type="submission" date="2021-05" db="EMBL/GenBank/DDBJ databases">
        <title>Energy efficiency and biological interactions define the core microbiome of deep oligotrophic groundwater.</title>
        <authorList>
            <person name="Mehrshad M."/>
            <person name="Lopez-Fernandez M."/>
            <person name="Bell E."/>
            <person name="Bernier-Latmani R."/>
            <person name="Bertilsson S."/>
            <person name="Dopson M."/>
        </authorList>
    </citation>
    <scope>NUCLEOTIDE SEQUENCE</scope>
    <source>
        <strain evidence="1">Modern_marine.mb.64</strain>
    </source>
</reference>
<dbReference type="Proteomes" id="UP000777784">
    <property type="component" value="Unassembled WGS sequence"/>
</dbReference>
<name>A0A948RXN5_UNCEI</name>
<protein>
    <submittedName>
        <fullName evidence="1">Uncharacterized protein</fullName>
    </submittedName>
</protein>
<accession>A0A948RXN5</accession>
<dbReference type="EMBL" id="JAHJDP010000077">
    <property type="protein sequence ID" value="MBU2691861.1"/>
    <property type="molecule type" value="Genomic_DNA"/>
</dbReference>
<proteinExistence type="predicted"/>
<gene>
    <name evidence="1" type="ORF">KJ970_13150</name>
</gene>
<evidence type="ECO:0000313" key="2">
    <source>
        <dbReference type="Proteomes" id="UP000777784"/>
    </source>
</evidence>